<keyword evidence="1" id="KW-0547">Nucleotide-binding</keyword>
<dbReference type="InterPro" id="IPR003959">
    <property type="entry name" value="ATPase_AAA_core"/>
</dbReference>
<keyword evidence="4" id="KW-1185">Reference proteome</keyword>
<accession>G9MWG2</accession>
<dbReference type="AlphaFoldDB" id="G9MWG2"/>
<dbReference type="Proteomes" id="UP000007115">
    <property type="component" value="Unassembled WGS sequence"/>
</dbReference>
<dbReference type="PROSITE" id="PS00674">
    <property type="entry name" value="AAA"/>
    <property type="match status" value="1"/>
</dbReference>
<evidence type="ECO:0000313" key="4">
    <source>
        <dbReference type="Proteomes" id="UP000007115"/>
    </source>
</evidence>
<comment type="similarity">
    <text evidence="1">Belongs to the AAA ATPase family.</text>
</comment>
<dbReference type="GO" id="GO:0016887">
    <property type="term" value="F:ATP hydrolysis activity"/>
    <property type="evidence" value="ECO:0007669"/>
    <property type="project" value="InterPro"/>
</dbReference>
<dbReference type="Pfam" id="PF00004">
    <property type="entry name" value="AAA"/>
    <property type="match status" value="1"/>
</dbReference>
<dbReference type="SUPFAM" id="SSF52540">
    <property type="entry name" value="P-loop containing nucleoside triphosphate hydrolases"/>
    <property type="match status" value="1"/>
</dbReference>
<dbReference type="Gene3D" id="3.40.50.300">
    <property type="entry name" value="P-loop containing nucleotide triphosphate hydrolases"/>
    <property type="match status" value="1"/>
</dbReference>
<protein>
    <recommendedName>
        <fullName evidence="2">ATPase AAA-type core domain-containing protein</fullName>
    </recommendedName>
</protein>
<dbReference type="GO" id="GO:0005524">
    <property type="term" value="F:ATP binding"/>
    <property type="evidence" value="ECO:0007669"/>
    <property type="project" value="UniProtKB-KW"/>
</dbReference>
<keyword evidence="1" id="KW-0067">ATP-binding</keyword>
<dbReference type="VEuPathDB" id="FungiDB:TRIVIDRAFT_53464"/>
<dbReference type="OrthoDB" id="10251412at2759"/>
<comment type="caution">
    <text evidence="3">The sequence shown here is derived from an EMBL/GenBank/DDBJ whole genome shotgun (WGS) entry which is preliminary data.</text>
</comment>
<sequence>MSRQLNATPGSPPKAIKSRGGLYLSEFLRALDGVLSQEGRVLIMTTNHMARLDPALLRLGRAGIKALLPSAEEDVISQPLRQEYVCLYCHCFI</sequence>
<dbReference type="InterPro" id="IPR027417">
    <property type="entry name" value="P-loop_NTPase"/>
</dbReference>
<proteinExistence type="inferred from homology"/>
<name>G9MWG2_HYPVG</name>
<dbReference type="HOGENOM" id="CLU_2399974_0_0_1"/>
<gene>
    <name evidence="3" type="ORF">TRIVIDRAFT_53464</name>
</gene>
<feature type="domain" description="ATPase AAA-type core" evidence="2">
    <location>
        <begin position="24"/>
        <end position="68"/>
    </location>
</feature>
<dbReference type="InParanoid" id="G9MWG2"/>
<dbReference type="RefSeq" id="XP_013955328.1">
    <property type="nucleotide sequence ID" value="XM_014099853.1"/>
</dbReference>
<dbReference type="EMBL" id="ABDF02000074">
    <property type="protein sequence ID" value="EHK21134.1"/>
    <property type="molecule type" value="Genomic_DNA"/>
</dbReference>
<reference evidence="3 4" key="1">
    <citation type="journal article" date="2011" name="Genome Biol.">
        <title>Comparative genome sequence analysis underscores mycoparasitism as the ancestral life style of Trichoderma.</title>
        <authorList>
            <person name="Kubicek C.P."/>
            <person name="Herrera-Estrella A."/>
            <person name="Seidl-Seiboth V."/>
            <person name="Martinez D.A."/>
            <person name="Druzhinina I.S."/>
            <person name="Thon M."/>
            <person name="Zeilinger S."/>
            <person name="Casas-Flores S."/>
            <person name="Horwitz B.A."/>
            <person name="Mukherjee P.K."/>
            <person name="Mukherjee M."/>
            <person name="Kredics L."/>
            <person name="Alcaraz L.D."/>
            <person name="Aerts A."/>
            <person name="Antal Z."/>
            <person name="Atanasova L."/>
            <person name="Cervantes-Badillo M.G."/>
            <person name="Challacombe J."/>
            <person name="Chertkov O."/>
            <person name="McCluskey K."/>
            <person name="Coulpier F."/>
            <person name="Deshpande N."/>
            <person name="von Doehren H."/>
            <person name="Ebbole D.J."/>
            <person name="Esquivel-Naranjo E.U."/>
            <person name="Fekete E."/>
            <person name="Flipphi M."/>
            <person name="Glaser F."/>
            <person name="Gomez-Rodriguez E.Y."/>
            <person name="Gruber S."/>
            <person name="Han C."/>
            <person name="Henrissat B."/>
            <person name="Hermosa R."/>
            <person name="Hernandez-Onate M."/>
            <person name="Karaffa L."/>
            <person name="Kosti I."/>
            <person name="Le Crom S."/>
            <person name="Lindquist E."/>
            <person name="Lucas S."/>
            <person name="Luebeck M."/>
            <person name="Luebeck P.S."/>
            <person name="Margeot A."/>
            <person name="Metz B."/>
            <person name="Misra M."/>
            <person name="Nevalainen H."/>
            <person name="Omann M."/>
            <person name="Packer N."/>
            <person name="Perrone G."/>
            <person name="Uresti-Rivera E.E."/>
            <person name="Salamov A."/>
            <person name="Schmoll M."/>
            <person name="Seiboth B."/>
            <person name="Shapiro H."/>
            <person name="Sukno S."/>
            <person name="Tamayo-Ramos J.A."/>
            <person name="Tisch D."/>
            <person name="Wiest A."/>
            <person name="Wilkinson H.H."/>
            <person name="Zhang M."/>
            <person name="Coutinho P.M."/>
            <person name="Kenerley C.M."/>
            <person name="Monte E."/>
            <person name="Baker S.E."/>
            <person name="Grigoriev I.V."/>
        </authorList>
    </citation>
    <scope>NUCLEOTIDE SEQUENCE [LARGE SCALE GENOMIC DNA]</scope>
    <source>
        <strain evidence="4">Gv29-8 / FGSC 10586</strain>
    </source>
</reference>
<organism evidence="3 4">
    <name type="scientific">Hypocrea virens (strain Gv29-8 / FGSC 10586)</name>
    <name type="common">Gliocladium virens</name>
    <name type="synonym">Trichoderma virens</name>
    <dbReference type="NCBI Taxonomy" id="413071"/>
    <lineage>
        <taxon>Eukaryota</taxon>
        <taxon>Fungi</taxon>
        <taxon>Dikarya</taxon>
        <taxon>Ascomycota</taxon>
        <taxon>Pezizomycotina</taxon>
        <taxon>Sordariomycetes</taxon>
        <taxon>Hypocreomycetidae</taxon>
        <taxon>Hypocreales</taxon>
        <taxon>Hypocreaceae</taxon>
        <taxon>Trichoderma</taxon>
    </lineage>
</organism>
<evidence type="ECO:0000259" key="2">
    <source>
        <dbReference type="Pfam" id="PF00004"/>
    </source>
</evidence>
<dbReference type="GeneID" id="25795326"/>
<evidence type="ECO:0000313" key="3">
    <source>
        <dbReference type="EMBL" id="EHK21134.1"/>
    </source>
</evidence>
<dbReference type="InterPro" id="IPR003960">
    <property type="entry name" value="ATPase_AAA_CS"/>
</dbReference>
<dbReference type="STRING" id="413071.G9MWG2"/>
<evidence type="ECO:0000256" key="1">
    <source>
        <dbReference type="RuleBase" id="RU003651"/>
    </source>
</evidence>